<dbReference type="Proteomes" id="UP000198211">
    <property type="component" value="Unassembled WGS sequence"/>
</dbReference>
<dbReference type="Pfam" id="PF13843">
    <property type="entry name" value="DDE_Tnp_1_7"/>
    <property type="match status" value="2"/>
</dbReference>
<name>A0A225UWV9_9STRA</name>
<comment type="caution">
    <text evidence="2">The sequence shown here is derived from an EMBL/GenBank/DDBJ whole genome shotgun (WGS) entry which is preliminary data.</text>
</comment>
<evidence type="ECO:0000313" key="2">
    <source>
        <dbReference type="EMBL" id="OWY96729.1"/>
    </source>
</evidence>
<evidence type="ECO:0000259" key="1">
    <source>
        <dbReference type="Pfam" id="PF13843"/>
    </source>
</evidence>
<evidence type="ECO:0000313" key="3">
    <source>
        <dbReference type="Proteomes" id="UP000198211"/>
    </source>
</evidence>
<sequence length="231" mass="26256">MSKARFGRIMQNLHFSDNADPWAETDRARKVRPVVKKLQQTFREGYNVPTVVAFVEAMITLRSRQNIMRQYLNDKPHKWGTKLFMTCCAYTAYCLRCVCVHVHMYLLLGVCIVPKEKSRETFFWLIFCGKDQHTSELGGDSPTRFLADPNAGPAAVVRKLHEVLPPPEPGVYHAVVTDRFYTSLQLSLQLLSHNVYSIGTIQANRMGYPNEVTTEHATRPCDVPHGSAKMA</sequence>
<feature type="domain" description="PiggyBac transposable element-derived protein" evidence="1">
    <location>
        <begin position="151"/>
        <end position="215"/>
    </location>
</feature>
<dbReference type="PANTHER" id="PTHR46599:SF3">
    <property type="entry name" value="PIGGYBAC TRANSPOSABLE ELEMENT-DERIVED PROTEIN 4"/>
    <property type="match status" value="1"/>
</dbReference>
<proteinExistence type="predicted"/>
<accession>A0A225UWV9</accession>
<dbReference type="STRING" id="4795.A0A225UWV9"/>
<keyword evidence="3" id="KW-1185">Reference proteome</keyword>
<protein>
    <recommendedName>
        <fullName evidence="1">PiggyBac transposable element-derived protein domain-containing protein</fullName>
    </recommendedName>
</protein>
<dbReference type="PANTHER" id="PTHR46599">
    <property type="entry name" value="PIGGYBAC TRANSPOSABLE ELEMENT-DERIVED PROTEIN 4"/>
    <property type="match status" value="1"/>
</dbReference>
<dbReference type="AlphaFoldDB" id="A0A225UWV9"/>
<dbReference type="InterPro" id="IPR029526">
    <property type="entry name" value="PGBD"/>
</dbReference>
<dbReference type="EMBL" id="NBNE01011294">
    <property type="protein sequence ID" value="OWY96729.1"/>
    <property type="molecule type" value="Genomic_DNA"/>
</dbReference>
<organism evidence="2 3">
    <name type="scientific">Phytophthora megakarya</name>
    <dbReference type="NCBI Taxonomy" id="4795"/>
    <lineage>
        <taxon>Eukaryota</taxon>
        <taxon>Sar</taxon>
        <taxon>Stramenopiles</taxon>
        <taxon>Oomycota</taxon>
        <taxon>Peronosporomycetes</taxon>
        <taxon>Peronosporales</taxon>
        <taxon>Peronosporaceae</taxon>
        <taxon>Phytophthora</taxon>
    </lineage>
</organism>
<feature type="domain" description="PiggyBac transposable element-derived protein" evidence="1">
    <location>
        <begin position="1"/>
        <end position="98"/>
    </location>
</feature>
<gene>
    <name evidence="2" type="ORF">PHMEG_00032931</name>
</gene>
<reference evidence="3" key="1">
    <citation type="submission" date="2017-03" db="EMBL/GenBank/DDBJ databases">
        <title>Phytopthora megakarya and P. palmivora, two closely related causual agents of cacao black pod achieved similar genome size and gene model numbers by different mechanisms.</title>
        <authorList>
            <person name="Ali S."/>
            <person name="Shao J."/>
            <person name="Larry D.J."/>
            <person name="Kronmiller B."/>
            <person name="Shen D."/>
            <person name="Strem M.D."/>
            <person name="Melnick R.L."/>
            <person name="Guiltinan M.J."/>
            <person name="Tyler B.M."/>
            <person name="Meinhardt L.W."/>
            <person name="Bailey B.A."/>
        </authorList>
    </citation>
    <scope>NUCLEOTIDE SEQUENCE [LARGE SCALE GENOMIC DNA]</scope>
    <source>
        <strain evidence="3">zdho120</strain>
    </source>
</reference>
<dbReference type="OrthoDB" id="123873at2759"/>
<feature type="non-terminal residue" evidence="2">
    <location>
        <position position="231"/>
    </location>
</feature>